<dbReference type="EMBL" id="MJEQ01037191">
    <property type="protein sequence ID" value="OIS98421.1"/>
    <property type="molecule type" value="Genomic_DNA"/>
</dbReference>
<gene>
    <name evidence="2" type="ORF">A4A49_60841</name>
</gene>
<feature type="transmembrane region" description="Helical" evidence="1">
    <location>
        <begin position="6"/>
        <end position="24"/>
    </location>
</feature>
<accession>A0A1J6I013</accession>
<keyword evidence="1" id="KW-0472">Membrane</keyword>
<keyword evidence="1" id="KW-0812">Transmembrane</keyword>
<feature type="non-terminal residue" evidence="2">
    <location>
        <position position="1"/>
    </location>
</feature>
<evidence type="ECO:0000256" key="1">
    <source>
        <dbReference type="SAM" id="Phobius"/>
    </source>
</evidence>
<feature type="non-terminal residue" evidence="2">
    <location>
        <position position="115"/>
    </location>
</feature>
<keyword evidence="1" id="KW-1133">Transmembrane helix</keyword>
<evidence type="ECO:0000313" key="2">
    <source>
        <dbReference type="EMBL" id="OIS98421.1"/>
    </source>
</evidence>
<name>A0A1J6I013_NICAT</name>
<dbReference type="AlphaFoldDB" id="A0A1J6I013"/>
<evidence type="ECO:0000313" key="3">
    <source>
        <dbReference type="Proteomes" id="UP000187609"/>
    </source>
</evidence>
<comment type="caution">
    <text evidence="2">The sequence shown here is derived from an EMBL/GenBank/DDBJ whole genome shotgun (WGS) entry which is preliminary data.</text>
</comment>
<proteinExistence type="predicted"/>
<protein>
    <submittedName>
        <fullName evidence="2">Uncharacterized protein</fullName>
    </submittedName>
</protein>
<dbReference type="Proteomes" id="UP000187609">
    <property type="component" value="Unassembled WGS sequence"/>
</dbReference>
<sequence length="115" mass="13591">CSYCSSQVQLIYLLIILCYCNIWHRVLQWQGIRRSASWSEEVEWAILHAKGRNSQAEVYRMTLAAAVYHIWQERNCRIFQQKQRSGEAILKMIVQEVHCRGSLSPRLARQLQNLK</sequence>
<reference evidence="2" key="1">
    <citation type="submission" date="2016-11" db="EMBL/GenBank/DDBJ databases">
        <title>The genome of Nicotiana attenuata.</title>
        <authorList>
            <person name="Xu S."/>
            <person name="Brockmoeller T."/>
            <person name="Gaquerel E."/>
            <person name="Navarro A."/>
            <person name="Kuhl H."/>
            <person name="Gase K."/>
            <person name="Ling Z."/>
            <person name="Zhou W."/>
            <person name="Kreitzer C."/>
            <person name="Stanke M."/>
            <person name="Tang H."/>
            <person name="Lyons E."/>
            <person name="Pandey P."/>
            <person name="Pandey S.P."/>
            <person name="Timmermann B."/>
            <person name="Baldwin I.T."/>
        </authorList>
    </citation>
    <scope>NUCLEOTIDE SEQUENCE [LARGE SCALE GENOMIC DNA]</scope>
    <source>
        <strain evidence="2">UT</strain>
    </source>
</reference>
<keyword evidence="3" id="KW-1185">Reference proteome</keyword>
<dbReference type="STRING" id="49451.A0A1J6I013"/>
<dbReference type="Gramene" id="OIS98421">
    <property type="protein sequence ID" value="OIS98421"/>
    <property type="gene ID" value="A4A49_60841"/>
</dbReference>
<organism evidence="2 3">
    <name type="scientific">Nicotiana attenuata</name>
    <name type="common">Coyote tobacco</name>
    <dbReference type="NCBI Taxonomy" id="49451"/>
    <lineage>
        <taxon>Eukaryota</taxon>
        <taxon>Viridiplantae</taxon>
        <taxon>Streptophyta</taxon>
        <taxon>Embryophyta</taxon>
        <taxon>Tracheophyta</taxon>
        <taxon>Spermatophyta</taxon>
        <taxon>Magnoliopsida</taxon>
        <taxon>eudicotyledons</taxon>
        <taxon>Gunneridae</taxon>
        <taxon>Pentapetalae</taxon>
        <taxon>asterids</taxon>
        <taxon>lamiids</taxon>
        <taxon>Solanales</taxon>
        <taxon>Solanaceae</taxon>
        <taxon>Nicotianoideae</taxon>
        <taxon>Nicotianeae</taxon>
        <taxon>Nicotiana</taxon>
    </lineage>
</organism>